<gene>
    <name evidence="3" type="ORF">AB205_0077080</name>
</gene>
<accession>A0A2G9RVF4</accession>
<dbReference type="InterPro" id="IPR011029">
    <property type="entry name" value="DEATH-like_dom_sf"/>
</dbReference>
<dbReference type="EMBL" id="KV931862">
    <property type="protein sequence ID" value="PIO31906.1"/>
    <property type="molecule type" value="Genomic_DNA"/>
</dbReference>
<dbReference type="PROSITE" id="PS50209">
    <property type="entry name" value="CARD"/>
    <property type="match status" value="1"/>
</dbReference>
<evidence type="ECO:0000313" key="3">
    <source>
        <dbReference type="EMBL" id="PIO31907.1"/>
    </source>
</evidence>
<feature type="region of interest" description="Disordered" evidence="1">
    <location>
        <begin position="1"/>
        <end position="24"/>
    </location>
</feature>
<evidence type="ECO:0000259" key="2">
    <source>
        <dbReference type="PROSITE" id="PS50209"/>
    </source>
</evidence>
<keyword evidence="4" id="KW-1185">Reference proteome</keyword>
<dbReference type="Pfam" id="PF00619">
    <property type="entry name" value="CARD"/>
    <property type="match status" value="1"/>
</dbReference>
<dbReference type="OrthoDB" id="9424511at2759"/>
<dbReference type="EMBL" id="KV931862">
    <property type="protein sequence ID" value="PIO31907.1"/>
    <property type="molecule type" value="Genomic_DNA"/>
</dbReference>
<name>A0A2G9RVF4_AQUCT</name>
<sequence>MRKLNHGSSDKENNKTAGTNTSSEEIFIEDPKKFLKNNFSKIIQEKPAWNNILDDLFTQDIFKEEQVDSIVKDHSTVQDQIRKTLLDIMKQGQKSCMTLVQIMNRHHPSLMKKLEI</sequence>
<organism evidence="3 4">
    <name type="scientific">Aquarana catesbeiana</name>
    <name type="common">American bullfrog</name>
    <name type="synonym">Rana catesbeiana</name>
    <dbReference type="NCBI Taxonomy" id="8400"/>
    <lineage>
        <taxon>Eukaryota</taxon>
        <taxon>Metazoa</taxon>
        <taxon>Chordata</taxon>
        <taxon>Craniata</taxon>
        <taxon>Vertebrata</taxon>
        <taxon>Euteleostomi</taxon>
        <taxon>Amphibia</taxon>
        <taxon>Batrachia</taxon>
        <taxon>Anura</taxon>
        <taxon>Neobatrachia</taxon>
        <taxon>Ranoidea</taxon>
        <taxon>Ranidae</taxon>
        <taxon>Aquarana</taxon>
    </lineage>
</organism>
<reference evidence="3" key="2">
    <citation type="submission" date="2017-08" db="EMBL/GenBank/DDBJ databases">
        <title>Assembly of the North American Bullfrog Genome.</title>
        <authorList>
            <person name="Warren R.L."/>
            <person name="Vandervalk B.P."/>
            <person name="Kucuk E."/>
            <person name="Birol I."/>
            <person name="Helbing C."/>
            <person name="Pandoh P."/>
            <person name="Behsaz B."/>
            <person name="Mohamadi H."/>
            <person name="Chu J."/>
            <person name="Jackman S."/>
            <person name="Hammond S.A."/>
            <person name="Veldhoen N."/>
            <person name="Kirk H."/>
            <person name="Zhao Y."/>
            <person name="Coope R."/>
            <person name="Pleasance S."/>
            <person name="Moore R."/>
            <person name="Holt R."/>
        </authorList>
    </citation>
    <scope>NUCLEOTIDE SEQUENCE</scope>
    <source>
        <strain evidence="3">Bruno</strain>
        <tissue evidence="3">Liver</tissue>
    </source>
</reference>
<feature type="domain" description="CARD" evidence="2">
    <location>
        <begin position="27"/>
        <end position="116"/>
    </location>
</feature>
<protein>
    <recommendedName>
        <fullName evidence="2">CARD domain-containing protein</fullName>
    </recommendedName>
</protein>
<evidence type="ECO:0000256" key="1">
    <source>
        <dbReference type="SAM" id="MobiDB-lite"/>
    </source>
</evidence>
<dbReference type="CDD" id="cd01671">
    <property type="entry name" value="CARD"/>
    <property type="match status" value="1"/>
</dbReference>
<reference evidence="4" key="1">
    <citation type="journal article" date="2017" name="Nat. Commun.">
        <title>The North American bullfrog draft genome provides insight into hormonal regulation of long noncoding RNA.</title>
        <authorList>
            <person name="Hammond S.A."/>
            <person name="Warren R.L."/>
            <person name="Vandervalk B.P."/>
            <person name="Kucuk E."/>
            <person name="Khan H."/>
            <person name="Gibb E.A."/>
            <person name="Pandoh P."/>
            <person name="Kirk H."/>
            <person name="Zhao Y."/>
            <person name="Jones M."/>
            <person name="Mungall A.J."/>
            <person name="Coope R."/>
            <person name="Pleasance S."/>
            <person name="Moore R.A."/>
            <person name="Holt R.A."/>
            <person name="Round J.M."/>
            <person name="Ohora S."/>
            <person name="Walle B.V."/>
            <person name="Veldhoen N."/>
            <person name="Helbing C.C."/>
            <person name="Birol I."/>
        </authorList>
    </citation>
    <scope>NUCLEOTIDE SEQUENCE [LARGE SCALE GENOMIC DNA]</scope>
</reference>
<dbReference type="AlphaFoldDB" id="A0A2G9RVF4"/>
<feature type="compositionally biased region" description="Polar residues" evidence="1">
    <location>
        <begin position="15"/>
        <end position="24"/>
    </location>
</feature>
<proteinExistence type="predicted"/>
<dbReference type="SUPFAM" id="SSF47986">
    <property type="entry name" value="DEATH domain"/>
    <property type="match status" value="1"/>
</dbReference>
<dbReference type="InterPro" id="IPR001315">
    <property type="entry name" value="CARD"/>
</dbReference>
<dbReference type="Gene3D" id="1.10.533.10">
    <property type="entry name" value="Death Domain, Fas"/>
    <property type="match status" value="1"/>
</dbReference>
<dbReference type="Proteomes" id="UP000228934">
    <property type="component" value="Unassembled WGS sequence"/>
</dbReference>
<evidence type="ECO:0000313" key="4">
    <source>
        <dbReference type="Proteomes" id="UP000228934"/>
    </source>
</evidence>
<dbReference type="GO" id="GO:0042981">
    <property type="term" value="P:regulation of apoptotic process"/>
    <property type="evidence" value="ECO:0007669"/>
    <property type="project" value="InterPro"/>
</dbReference>